<dbReference type="AlphaFoldDB" id="A0A6V7VNF9"/>
<dbReference type="PANTHER" id="PTHR43385">
    <property type="entry name" value="RIBOFLAVIN TRANSPORTER RIBJ"/>
    <property type="match status" value="1"/>
</dbReference>
<evidence type="ECO:0000256" key="2">
    <source>
        <dbReference type="ARBA" id="ARBA00022448"/>
    </source>
</evidence>
<reference evidence="7 8" key="1">
    <citation type="submission" date="2020-08" db="EMBL/GenBank/DDBJ databases">
        <authorList>
            <person name="Koutsovoulos G."/>
            <person name="Danchin GJ E."/>
        </authorList>
    </citation>
    <scope>NUCLEOTIDE SEQUENCE [LARGE SCALE GENOMIC DNA]</scope>
</reference>
<dbReference type="InterPro" id="IPR036259">
    <property type="entry name" value="MFS_trans_sf"/>
</dbReference>
<protein>
    <submittedName>
        <fullName evidence="7">Uncharacterized protein</fullName>
    </submittedName>
</protein>
<keyword evidence="5 6" id="KW-0472">Membrane</keyword>
<evidence type="ECO:0000256" key="3">
    <source>
        <dbReference type="ARBA" id="ARBA00022692"/>
    </source>
</evidence>
<gene>
    <name evidence="7" type="ORF">MENT_LOCUS28343</name>
</gene>
<sequence length="241" mass="26995">MVPDKLTDLEHSLKEEGNLTNSFPTPPNESADSDELEIEKQGLPISFDPYQMLQSSTFVFLFISLFCCSFYGNFFYNLYKTFGETFIDDDFFLAMAFSLGSIANAIARVGWGLLTDRTNIPLYGNIFSNSSFTYNALTALAGRYVYLLWLILMFVCLAATHALFITAIVRCFGSQHKIINYGFLILSTTLSGIVLAIGSEYFLHSIGYNWAFILTACFPFIAFLLTSAIRITPQGHLIVSK</sequence>
<dbReference type="SUPFAM" id="SSF103473">
    <property type="entry name" value="MFS general substrate transporter"/>
    <property type="match status" value="1"/>
</dbReference>
<keyword evidence="2" id="KW-0813">Transport</keyword>
<dbReference type="GO" id="GO:0016020">
    <property type="term" value="C:membrane"/>
    <property type="evidence" value="ECO:0007669"/>
    <property type="project" value="UniProtKB-SubCell"/>
</dbReference>
<comment type="subcellular location">
    <subcellularLocation>
        <location evidence="1">Membrane</location>
        <topology evidence="1">Multi-pass membrane protein</topology>
    </subcellularLocation>
</comment>
<comment type="caution">
    <text evidence="7">The sequence shown here is derived from an EMBL/GenBank/DDBJ whole genome shotgun (WGS) entry which is preliminary data.</text>
</comment>
<dbReference type="PANTHER" id="PTHR43385:SF1">
    <property type="entry name" value="RIBOFLAVIN TRANSPORTER RIBJ"/>
    <property type="match status" value="1"/>
</dbReference>
<dbReference type="EMBL" id="CAJEWN010000278">
    <property type="protein sequence ID" value="CAD2176526.1"/>
    <property type="molecule type" value="Genomic_DNA"/>
</dbReference>
<evidence type="ECO:0000313" key="7">
    <source>
        <dbReference type="EMBL" id="CAD2176526.1"/>
    </source>
</evidence>
<feature type="transmembrane region" description="Helical" evidence="6">
    <location>
        <begin position="144"/>
        <end position="166"/>
    </location>
</feature>
<accession>A0A6V7VNF9</accession>
<feature type="transmembrane region" description="Helical" evidence="6">
    <location>
        <begin position="91"/>
        <end position="114"/>
    </location>
</feature>
<evidence type="ECO:0000313" key="8">
    <source>
        <dbReference type="Proteomes" id="UP000580250"/>
    </source>
</evidence>
<proteinExistence type="predicted"/>
<evidence type="ECO:0000256" key="5">
    <source>
        <dbReference type="ARBA" id="ARBA00023136"/>
    </source>
</evidence>
<evidence type="ECO:0000256" key="4">
    <source>
        <dbReference type="ARBA" id="ARBA00022989"/>
    </source>
</evidence>
<dbReference type="Proteomes" id="UP000580250">
    <property type="component" value="Unassembled WGS sequence"/>
</dbReference>
<organism evidence="7 8">
    <name type="scientific">Meloidogyne enterolobii</name>
    <name type="common">Root-knot nematode worm</name>
    <name type="synonym">Meloidogyne mayaguensis</name>
    <dbReference type="NCBI Taxonomy" id="390850"/>
    <lineage>
        <taxon>Eukaryota</taxon>
        <taxon>Metazoa</taxon>
        <taxon>Ecdysozoa</taxon>
        <taxon>Nematoda</taxon>
        <taxon>Chromadorea</taxon>
        <taxon>Rhabditida</taxon>
        <taxon>Tylenchina</taxon>
        <taxon>Tylenchomorpha</taxon>
        <taxon>Tylenchoidea</taxon>
        <taxon>Meloidogynidae</taxon>
        <taxon>Meloidogyninae</taxon>
        <taxon>Meloidogyne</taxon>
    </lineage>
</organism>
<evidence type="ECO:0000256" key="1">
    <source>
        <dbReference type="ARBA" id="ARBA00004141"/>
    </source>
</evidence>
<evidence type="ECO:0000256" key="6">
    <source>
        <dbReference type="SAM" id="Phobius"/>
    </source>
</evidence>
<keyword evidence="3 6" id="KW-0812">Transmembrane</keyword>
<dbReference type="Gene3D" id="1.20.1250.20">
    <property type="entry name" value="MFS general substrate transporter like domains"/>
    <property type="match status" value="1"/>
</dbReference>
<feature type="transmembrane region" description="Helical" evidence="6">
    <location>
        <begin position="58"/>
        <end position="79"/>
    </location>
</feature>
<feature type="transmembrane region" description="Helical" evidence="6">
    <location>
        <begin position="210"/>
        <end position="231"/>
    </location>
</feature>
<name>A0A6V7VNF9_MELEN</name>
<dbReference type="InterPro" id="IPR052983">
    <property type="entry name" value="MFS_Riboflavin_Transporter"/>
</dbReference>
<keyword evidence="4 6" id="KW-1133">Transmembrane helix</keyword>
<feature type="transmembrane region" description="Helical" evidence="6">
    <location>
        <begin position="178"/>
        <end position="198"/>
    </location>
</feature>
<dbReference type="OrthoDB" id="410267at2759"/>